<protein>
    <submittedName>
        <fullName evidence="2">Uncharacterized protein</fullName>
    </submittedName>
</protein>
<evidence type="ECO:0000256" key="1">
    <source>
        <dbReference type="SAM" id="MobiDB-lite"/>
    </source>
</evidence>
<organism evidence="2">
    <name type="scientific">Eutreptiella gymnastica</name>
    <dbReference type="NCBI Taxonomy" id="73025"/>
    <lineage>
        <taxon>Eukaryota</taxon>
        <taxon>Discoba</taxon>
        <taxon>Euglenozoa</taxon>
        <taxon>Euglenida</taxon>
        <taxon>Spirocuta</taxon>
        <taxon>Euglenophyceae</taxon>
        <taxon>Eutreptiales</taxon>
        <taxon>Eutreptiaceae</taxon>
        <taxon>Eutreptiella</taxon>
    </lineage>
</organism>
<feature type="region of interest" description="Disordered" evidence="1">
    <location>
        <begin position="1"/>
        <end position="21"/>
    </location>
</feature>
<dbReference type="EMBL" id="HBGA01004151">
    <property type="protein sequence ID" value="CAD8990309.1"/>
    <property type="molecule type" value="Transcribed_RNA"/>
</dbReference>
<proteinExistence type="predicted"/>
<gene>
    <name evidence="2" type="ORF">EGYM00392_LOCUS1351</name>
</gene>
<name>A0A7S1N0S9_9EUGL</name>
<accession>A0A7S1N0S9</accession>
<reference evidence="2" key="1">
    <citation type="submission" date="2021-01" db="EMBL/GenBank/DDBJ databases">
        <authorList>
            <person name="Corre E."/>
            <person name="Pelletier E."/>
            <person name="Niang G."/>
            <person name="Scheremetjew M."/>
            <person name="Finn R."/>
            <person name="Kale V."/>
            <person name="Holt S."/>
            <person name="Cochrane G."/>
            <person name="Meng A."/>
            <person name="Brown T."/>
            <person name="Cohen L."/>
        </authorList>
    </citation>
    <scope>NUCLEOTIDE SEQUENCE</scope>
    <source>
        <strain evidence="2">NIES-381</strain>
    </source>
</reference>
<feature type="compositionally biased region" description="Low complexity" evidence="1">
    <location>
        <begin position="54"/>
        <end position="79"/>
    </location>
</feature>
<evidence type="ECO:0000313" key="2">
    <source>
        <dbReference type="EMBL" id="CAD8990309.1"/>
    </source>
</evidence>
<dbReference type="AlphaFoldDB" id="A0A7S1N0S9"/>
<sequence length="127" mass="14146">MGRPKLPAGEDKRSRRQANQRAWVAAKRAKKAVDLTTRRCNDRKRRVRRVLEVSSSSSSVESCASTSSGVTSASSATLSERSLRRRARTVLNAIQVLGLEGERRLFQRSEMHGVLGRNGWVPAFPLQ</sequence>
<feature type="region of interest" description="Disordered" evidence="1">
    <location>
        <begin position="54"/>
        <end position="82"/>
    </location>
</feature>